<dbReference type="GO" id="GO:0003723">
    <property type="term" value="F:RNA binding"/>
    <property type="evidence" value="ECO:0007669"/>
    <property type="project" value="InterPro"/>
</dbReference>
<evidence type="ECO:0000256" key="2">
    <source>
        <dbReference type="ARBA" id="ARBA00005194"/>
    </source>
</evidence>
<comment type="catalytic activity">
    <reaction evidence="10">
        <text>a very-long-chain acyl-CoA + malonyl-CoA + H(+) = a very-long-chain 3-oxoacyl-CoA + CO2 + CoA</text>
        <dbReference type="Rhea" id="RHEA:32727"/>
        <dbReference type="ChEBI" id="CHEBI:15378"/>
        <dbReference type="ChEBI" id="CHEBI:16526"/>
        <dbReference type="ChEBI" id="CHEBI:57287"/>
        <dbReference type="ChEBI" id="CHEBI:57384"/>
        <dbReference type="ChEBI" id="CHEBI:90725"/>
        <dbReference type="ChEBI" id="CHEBI:90736"/>
        <dbReference type="EC" id="2.3.1.199"/>
    </reaction>
</comment>
<dbReference type="Proteomes" id="UP000265566">
    <property type="component" value="Chromosome 3"/>
</dbReference>
<evidence type="ECO:0000256" key="9">
    <source>
        <dbReference type="ARBA" id="ARBA00023315"/>
    </source>
</evidence>
<accession>A0A396J2B4</accession>
<dbReference type="EC" id="2.3.1.199" evidence="4"/>
<dbReference type="Gramene" id="rna19123">
    <property type="protein sequence ID" value="RHN70535.1"/>
    <property type="gene ID" value="gene19123"/>
</dbReference>
<evidence type="ECO:0000256" key="8">
    <source>
        <dbReference type="ARBA" id="ARBA00023136"/>
    </source>
</evidence>
<sequence length="904" mass="104580">MRFGFIAINSWRKNCCYSHFERWMTTSKRVQDRSKKKRVHELEAATEKWKITSKIVFLIELLEQEPEIVIPVRSLSHYRKQISLPKPHRISDFLRKTPKLFELYKDRNGVLWCGLTQKAEVLMEEHKRVIEENEDKAAEYVTRLLMMSVDKRVQLDKIAHFRRDFGLPMDFRTHWVHKYPQLFRVVKPSLDDVEFLELVSWNSEWAITEIEKKNKMILEGVTETEHTPGLLSLPFPLKFPANFKRVHSYYGEKIKMFQERTYLSPYADAKGLKPGSLEFDKRAVAVMHELLSFTVEKRLVTDHLTHFRWELVMPQKLMRLLLKHCGIFYVSERGKRFSVFLTEAYEGSELIEKSPLFLWREKLLSLVGYRGRKKKFEADSDSDEEGGDGLRLLQSDSDVEDLNVELEQQDTLEYKDPLLEDDSEMDVRGISYLKNMQFNTSFAEVGSLSKEDLWKKIWEDATYDLASVLSSLAVFVFTFTLYFMSRPRPIYLIDFACYQPDDELKVSREQLIELARKSGKFDEGSLEFQKRIVMSSGIGDETYIPRSVISSSENTATMKEGRAEASMVMFGALDELFEKTGIRPKDVGVLVVNCSIFNPTPSLSAMIINHYKMRGNILSYNLGGMGCSAGIIAVDLARDILQSNPGNYAVVVSTEMVGFNWYQGKERSMLIPNCFFRMGCSAVLLSNRRRDFGRAKYRLEHIVRTHKGADDRSFRCVYQEEDDQKFKGIKISKDLIEIGGEALKTNITTLGPLVLPFSEQLIFFATLVWRNWFGGGKSDKNSPSSNKPYIPNYKLAFEHFCVHAASKTILDELQKNLELSDKNMEASRMTLHRFGNTSSSSIWYELAYMEAKEKVKRGDRVWQLAFGSGFKCNSAVWRSMRRVTKPSSRNPWLDCIDAYPASLN</sequence>
<evidence type="ECO:0000256" key="3">
    <source>
        <dbReference type="ARBA" id="ARBA00005531"/>
    </source>
</evidence>
<dbReference type="InterPro" id="IPR021099">
    <property type="entry name" value="PORR_domain"/>
</dbReference>
<evidence type="ECO:0000313" key="15">
    <source>
        <dbReference type="EMBL" id="RHN70535.1"/>
    </source>
</evidence>
<evidence type="ECO:0000256" key="11">
    <source>
        <dbReference type="SAM" id="Coils"/>
    </source>
</evidence>
<keyword evidence="7" id="KW-1133">Transmembrane helix</keyword>
<dbReference type="GO" id="GO:0016020">
    <property type="term" value="C:membrane"/>
    <property type="evidence" value="ECO:0007669"/>
    <property type="project" value="UniProtKB-SubCell"/>
</dbReference>
<reference evidence="15" key="1">
    <citation type="journal article" date="2018" name="Nat. Plants">
        <title>Whole-genome landscape of Medicago truncatula symbiotic genes.</title>
        <authorList>
            <person name="Pecrix Y."/>
            <person name="Gamas P."/>
            <person name="Carrere S."/>
        </authorList>
    </citation>
    <scope>NUCLEOTIDE SEQUENCE</scope>
    <source>
        <tissue evidence="15">Leaves</tissue>
    </source>
</reference>
<comment type="pathway">
    <text evidence="2">Lipid metabolism; fatty acid biosynthesis.</text>
</comment>
<dbReference type="InterPro" id="IPR013747">
    <property type="entry name" value="ACP_syn_III_C"/>
</dbReference>
<dbReference type="GO" id="GO:0009922">
    <property type="term" value="F:fatty acid elongase activity"/>
    <property type="evidence" value="ECO:0007669"/>
    <property type="project" value="UniProtKB-EC"/>
</dbReference>
<comment type="caution">
    <text evidence="15">The sequence shown here is derived from an EMBL/GenBank/DDBJ whole genome shotgun (WGS) entry which is preliminary data.</text>
</comment>
<keyword evidence="11" id="KW-0175">Coiled coil</keyword>
<organism evidence="15">
    <name type="scientific">Medicago truncatula</name>
    <name type="common">Barrel medic</name>
    <name type="synonym">Medicago tribuloides</name>
    <dbReference type="NCBI Taxonomy" id="3880"/>
    <lineage>
        <taxon>Eukaryota</taxon>
        <taxon>Viridiplantae</taxon>
        <taxon>Streptophyta</taxon>
        <taxon>Embryophyta</taxon>
        <taxon>Tracheophyta</taxon>
        <taxon>Spermatophyta</taxon>
        <taxon>Magnoliopsida</taxon>
        <taxon>eudicotyledons</taxon>
        <taxon>Gunneridae</taxon>
        <taxon>Pentapetalae</taxon>
        <taxon>rosids</taxon>
        <taxon>fabids</taxon>
        <taxon>Fabales</taxon>
        <taxon>Fabaceae</taxon>
        <taxon>Papilionoideae</taxon>
        <taxon>50 kb inversion clade</taxon>
        <taxon>NPAAA clade</taxon>
        <taxon>Hologalegina</taxon>
        <taxon>IRL clade</taxon>
        <taxon>Trifolieae</taxon>
        <taxon>Medicago</taxon>
    </lineage>
</organism>
<gene>
    <name evidence="15" type="ORF">MtrunA17_Chr3g0136561</name>
</gene>
<keyword evidence="9 15" id="KW-0012">Acyltransferase</keyword>
<protein>
    <recommendedName>
        <fullName evidence="4">very-long-chain 3-oxoacyl-CoA synthase</fullName>
        <ecNumber evidence="4">2.3.1.199</ecNumber>
    </recommendedName>
</protein>
<dbReference type="Pfam" id="PF08392">
    <property type="entry name" value="FAE1_CUT1_RppA"/>
    <property type="match status" value="1"/>
</dbReference>
<keyword evidence="8" id="KW-0472">Membrane</keyword>
<evidence type="ECO:0000256" key="10">
    <source>
        <dbReference type="ARBA" id="ARBA00047375"/>
    </source>
</evidence>
<dbReference type="PANTHER" id="PTHR31561">
    <property type="entry name" value="3-KETOACYL-COA SYNTHASE"/>
    <property type="match status" value="1"/>
</dbReference>
<evidence type="ECO:0000256" key="7">
    <source>
        <dbReference type="ARBA" id="ARBA00022989"/>
    </source>
</evidence>
<dbReference type="AlphaFoldDB" id="A0A396J2B4"/>
<feature type="domain" description="PORR" evidence="14">
    <location>
        <begin position="37"/>
        <end position="370"/>
    </location>
</feature>
<feature type="domain" description="FAE" evidence="12">
    <location>
        <begin position="482"/>
        <end position="771"/>
    </location>
</feature>
<comment type="subcellular location">
    <subcellularLocation>
        <location evidence="1">Membrane</location>
    </subcellularLocation>
</comment>
<name>A0A396J2B4_MEDTR</name>
<dbReference type="Pfam" id="PF08541">
    <property type="entry name" value="ACP_syn_III_C"/>
    <property type="match status" value="1"/>
</dbReference>
<dbReference type="UniPathway" id="UPA00094"/>
<comment type="similarity">
    <text evidence="3">Belongs to the thiolase-like superfamily. Chalcone/stilbene synthases family.</text>
</comment>
<dbReference type="FunFam" id="3.40.47.10:FF:000028">
    <property type="entry name" value="3-ketoacyl-CoA synthase"/>
    <property type="match status" value="1"/>
</dbReference>
<feature type="coiled-coil region" evidence="11">
    <location>
        <begin position="116"/>
        <end position="143"/>
    </location>
</feature>
<dbReference type="GO" id="GO:0006633">
    <property type="term" value="P:fatty acid biosynthetic process"/>
    <property type="evidence" value="ECO:0007669"/>
    <property type="project" value="UniProtKB-UniPathway"/>
</dbReference>
<evidence type="ECO:0000256" key="4">
    <source>
        <dbReference type="ARBA" id="ARBA00012307"/>
    </source>
</evidence>
<evidence type="ECO:0000259" key="14">
    <source>
        <dbReference type="Pfam" id="PF11955"/>
    </source>
</evidence>
<dbReference type="InterPro" id="IPR016039">
    <property type="entry name" value="Thiolase-like"/>
</dbReference>
<evidence type="ECO:0000256" key="6">
    <source>
        <dbReference type="ARBA" id="ARBA00022692"/>
    </source>
</evidence>
<evidence type="ECO:0000259" key="12">
    <source>
        <dbReference type="Pfam" id="PF08392"/>
    </source>
</evidence>
<dbReference type="SUPFAM" id="SSF53901">
    <property type="entry name" value="Thiolase-like"/>
    <property type="match status" value="2"/>
</dbReference>
<dbReference type="InterPro" id="IPR013601">
    <property type="entry name" value="FAE1_typ3_polyketide_synth"/>
</dbReference>
<dbReference type="Gene3D" id="3.40.47.10">
    <property type="match status" value="1"/>
</dbReference>
<dbReference type="CDD" id="cd00831">
    <property type="entry name" value="CHS_like"/>
    <property type="match status" value="1"/>
</dbReference>
<dbReference type="EMBL" id="PSQE01000003">
    <property type="protein sequence ID" value="RHN70535.1"/>
    <property type="molecule type" value="Genomic_DNA"/>
</dbReference>
<feature type="domain" description="Beta-ketoacyl-[acyl-carrier-protein] synthase III C-terminal" evidence="13">
    <location>
        <begin position="798"/>
        <end position="878"/>
    </location>
</feature>
<dbReference type="Pfam" id="PF11955">
    <property type="entry name" value="PORR"/>
    <property type="match status" value="1"/>
</dbReference>
<keyword evidence="5 15" id="KW-0808">Transferase</keyword>
<keyword evidence="6" id="KW-0812">Transmembrane</keyword>
<evidence type="ECO:0000259" key="13">
    <source>
        <dbReference type="Pfam" id="PF08541"/>
    </source>
</evidence>
<evidence type="ECO:0000256" key="1">
    <source>
        <dbReference type="ARBA" id="ARBA00004370"/>
    </source>
</evidence>
<dbReference type="InterPro" id="IPR012392">
    <property type="entry name" value="3-ktacl-CoA_syn"/>
</dbReference>
<evidence type="ECO:0000256" key="5">
    <source>
        <dbReference type="ARBA" id="ARBA00022679"/>
    </source>
</evidence>
<proteinExistence type="inferred from homology"/>